<dbReference type="EMBL" id="JAHMHS010000023">
    <property type="protein sequence ID" value="KAK1727611.1"/>
    <property type="molecule type" value="Genomic_DNA"/>
</dbReference>
<accession>A0AAD8UPJ0</accession>
<feature type="region of interest" description="Disordered" evidence="1">
    <location>
        <begin position="131"/>
        <end position="150"/>
    </location>
</feature>
<name>A0AAD8UPJ0_GLOAC</name>
<evidence type="ECO:0000313" key="2">
    <source>
        <dbReference type="EMBL" id="KAK1727611.1"/>
    </source>
</evidence>
<keyword evidence="3" id="KW-1185">Reference proteome</keyword>
<reference evidence="2" key="1">
    <citation type="submission" date="2021-12" db="EMBL/GenBank/DDBJ databases">
        <title>Comparative genomics, transcriptomics and evolutionary studies reveal genomic signatures of adaptation to plant cell wall in hemibiotrophic fungi.</title>
        <authorList>
            <consortium name="DOE Joint Genome Institute"/>
            <person name="Baroncelli R."/>
            <person name="Diaz J.F."/>
            <person name="Benocci T."/>
            <person name="Peng M."/>
            <person name="Battaglia E."/>
            <person name="Haridas S."/>
            <person name="Andreopoulos W."/>
            <person name="Labutti K."/>
            <person name="Pangilinan J."/>
            <person name="Floch G.L."/>
            <person name="Makela M.R."/>
            <person name="Henrissat B."/>
            <person name="Grigoriev I.V."/>
            <person name="Crouch J.A."/>
            <person name="De Vries R.P."/>
            <person name="Sukno S.A."/>
            <person name="Thon M.R."/>
        </authorList>
    </citation>
    <scope>NUCLEOTIDE SEQUENCE</scope>
    <source>
        <strain evidence="2">CBS 112980</strain>
    </source>
</reference>
<protein>
    <submittedName>
        <fullName evidence="2">Uncharacterized protein</fullName>
    </submittedName>
</protein>
<evidence type="ECO:0000256" key="1">
    <source>
        <dbReference type="SAM" id="MobiDB-lite"/>
    </source>
</evidence>
<evidence type="ECO:0000313" key="3">
    <source>
        <dbReference type="Proteomes" id="UP001244207"/>
    </source>
</evidence>
<dbReference type="GeneID" id="85394182"/>
<proteinExistence type="predicted"/>
<organism evidence="2 3">
    <name type="scientific">Glomerella acutata</name>
    <name type="common">Colletotrichum acutatum</name>
    <dbReference type="NCBI Taxonomy" id="27357"/>
    <lineage>
        <taxon>Eukaryota</taxon>
        <taxon>Fungi</taxon>
        <taxon>Dikarya</taxon>
        <taxon>Ascomycota</taxon>
        <taxon>Pezizomycotina</taxon>
        <taxon>Sordariomycetes</taxon>
        <taxon>Hypocreomycetidae</taxon>
        <taxon>Glomerellales</taxon>
        <taxon>Glomerellaceae</taxon>
        <taxon>Colletotrichum</taxon>
        <taxon>Colletotrichum acutatum species complex</taxon>
    </lineage>
</organism>
<dbReference type="RefSeq" id="XP_060367666.1">
    <property type="nucleotide sequence ID" value="XM_060510283.1"/>
</dbReference>
<dbReference type="AlphaFoldDB" id="A0AAD8UPJ0"/>
<sequence>MEARVISAILEPESCAWCTALVWLEVLVKRPVNEVEGKGGNWGLVPFSLLQRISRGLENRETLNDGFPETQATWCREQGITHASAELKTKLRLSKAEVGLWSLDKEASILDTVRMEGLELASESRLLLLSDNGDGDGDGEGGRTTVARPQPEVAAGKRSCLPCRPRLIGPDRHPVAPAQVCTSLSPVYHCGTSPSMKQAPSTLVCSYHLPAQHNLIEYTSGRTPVS</sequence>
<gene>
    <name evidence="2" type="ORF">BDZ83DRAFT_649475</name>
</gene>
<dbReference type="Proteomes" id="UP001244207">
    <property type="component" value="Unassembled WGS sequence"/>
</dbReference>
<comment type="caution">
    <text evidence="2">The sequence shown here is derived from an EMBL/GenBank/DDBJ whole genome shotgun (WGS) entry which is preliminary data.</text>
</comment>